<evidence type="ECO:0000256" key="6">
    <source>
        <dbReference type="SAM" id="Phobius"/>
    </source>
</evidence>
<evidence type="ECO:0000256" key="4">
    <source>
        <dbReference type="ARBA" id="ARBA00022989"/>
    </source>
</evidence>
<dbReference type="RefSeq" id="WP_034321009.1">
    <property type="nucleotide sequence ID" value="NZ_JBCMYH010000009.1"/>
</dbReference>
<keyword evidence="9" id="KW-1185">Reference proteome</keyword>
<keyword evidence="3 6" id="KW-0812">Transmembrane</keyword>
<dbReference type="OrthoDB" id="9793824at2"/>
<feature type="domain" description="RDD" evidence="7">
    <location>
        <begin position="34"/>
        <end position="157"/>
    </location>
</feature>
<dbReference type="eggNOG" id="COG1714">
    <property type="taxonomic scope" value="Bacteria"/>
</dbReference>
<gene>
    <name evidence="8" type="ORF">BA70_19105</name>
</gene>
<evidence type="ECO:0000313" key="9">
    <source>
        <dbReference type="Proteomes" id="UP000028091"/>
    </source>
</evidence>
<feature type="transmembrane region" description="Helical" evidence="6">
    <location>
        <begin position="32"/>
        <end position="53"/>
    </location>
</feature>
<dbReference type="EMBL" id="JOTP01000008">
    <property type="protein sequence ID" value="KEP26690.1"/>
    <property type="molecule type" value="Genomic_DNA"/>
</dbReference>
<evidence type="ECO:0000313" key="8">
    <source>
        <dbReference type="EMBL" id="KEP26690.1"/>
    </source>
</evidence>
<dbReference type="Proteomes" id="UP000028091">
    <property type="component" value="Unassembled WGS sequence"/>
</dbReference>
<comment type="caution">
    <text evidence="8">The sequence shown here is derived from an EMBL/GenBank/DDBJ whole genome shotgun (WGS) entry which is preliminary data.</text>
</comment>
<organism evidence="8 9">
    <name type="scientific">Bacillus zhangzhouensis</name>
    <dbReference type="NCBI Taxonomy" id="1178540"/>
    <lineage>
        <taxon>Bacteria</taxon>
        <taxon>Bacillati</taxon>
        <taxon>Bacillota</taxon>
        <taxon>Bacilli</taxon>
        <taxon>Bacillales</taxon>
        <taxon>Bacillaceae</taxon>
        <taxon>Bacillus</taxon>
    </lineage>
</organism>
<sequence>MDSTFDEVSESRSQQEELKPSFAKRASIEAQAFAGFWIRFWAFILDWLVVWGVNHLTVSPIFSLFGWSKGGGWFSPFSVTTTIVFLLYFAIMTKIFHQTLGKMVFGIKVVSLQPEKQLTWDVIFFREIVGRYINTLFVLYAVVGFSPKKQGVHDYFADTVVVHEHLYEKTESNI</sequence>
<dbReference type="Pfam" id="PF06271">
    <property type="entry name" value="RDD"/>
    <property type="match status" value="1"/>
</dbReference>
<keyword evidence="2" id="KW-1003">Cell membrane</keyword>
<evidence type="ECO:0000259" key="7">
    <source>
        <dbReference type="Pfam" id="PF06271"/>
    </source>
</evidence>
<dbReference type="GO" id="GO:0005886">
    <property type="term" value="C:plasma membrane"/>
    <property type="evidence" value="ECO:0007669"/>
    <property type="project" value="UniProtKB-SubCell"/>
</dbReference>
<evidence type="ECO:0000256" key="3">
    <source>
        <dbReference type="ARBA" id="ARBA00022692"/>
    </source>
</evidence>
<dbReference type="AlphaFoldDB" id="A0A081LBR4"/>
<evidence type="ECO:0000256" key="5">
    <source>
        <dbReference type="ARBA" id="ARBA00023136"/>
    </source>
</evidence>
<proteinExistence type="predicted"/>
<reference evidence="8 9" key="1">
    <citation type="submission" date="2012-09" db="EMBL/GenBank/DDBJ databases">
        <title>Genome Sequence of Bacillus sp. DW5-4.</title>
        <authorList>
            <person name="Lai Q."/>
            <person name="Liu Y."/>
            <person name="Shao Z."/>
        </authorList>
    </citation>
    <scope>NUCLEOTIDE SEQUENCE [LARGE SCALE GENOMIC DNA]</scope>
    <source>
        <strain evidence="8 9">DW5-4</strain>
    </source>
</reference>
<feature type="transmembrane region" description="Helical" evidence="6">
    <location>
        <begin position="73"/>
        <end position="93"/>
    </location>
</feature>
<evidence type="ECO:0000256" key="1">
    <source>
        <dbReference type="ARBA" id="ARBA00004651"/>
    </source>
</evidence>
<keyword evidence="4 6" id="KW-1133">Transmembrane helix</keyword>
<keyword evidence="5 6" id="KW-0472">Membrane</keyword>
<name>A0A081LBR4_9BACI</name>
<dbReference type="PANTHER" id="PTHR36115">
    <property type="entry name" value="PROLINE-RICH ANTIGEN HOMOLOG-RELATED"/>
    <property type="match status" value="1"/>
</dbReference>
<dbReference type="InterPro" id="IPR010432">
    <property type="entry name" value="RDD"/>
</dbReference>
<accession>A0A081LBR4</accession>
<dbReference type="InterPro" id="IPR051791">
    <property type="entry name" value="Pra-immunoreactive"/>
</dbReference>
<evidence type="ECO:0000256" key="2">
    <source>
        <dbReference type="ARBA" id="ARBA00022475"/>
    </source>
</evidence>
<dbReference type="PANTHER" id="PTHR36115:SF9">
    <property type="entry name" value="LMO1584 PROTEIN"/>
    <property type="match status" value="1"/>
</dbReference>
<comment type="subcellular location">
    <subcellularLocation>
        <location evidence="1">Cell membrane</location>
        <topology evidence="1">Multi-pass membrane protein</topology>
    </subcellularLocation>
</comment>
<protein>
    <submittedName>
        <fullName evidence="8">Membrane protein</fullName>
    </submittedName>
</protein>